<name>A0A084WFM4_ANOSI</name>
<keyword evidence="3" id="KW-1185">Reference proteome</keyword>
<evidence type="ECO:0000313" key="2">
    <source>
        <dbReference type="EnsemblMetazoa" id="ASIC017027-PA"/>
    </source>
</evidence>
<evidence type="ECO:0000313" key="1">
    <source>
        <dbReference type="EMBL" id="KFB49018.1"/>
    </source>
</evidence>
<dbReference type="EMBL" id="ATLV01023374">
    <property type="status" value="NOT_ANNOTATED_CDS"/>
    <property type="molecule type" value="Genomic_DNA"/>
</dbReference>
<reference evidence="2" key="2">
    <citation type="submission" date="2020-05" db="UniProtKB">
        <authorList>
            <consortium name="EnsemblMetazoa"/>
        </authorList>
    </citation>
    <scope>IDENTIFICATION</scope>
</reference>
<proteinExistence type="predicted"/>
<evidence type="ECO:0000313" key="3">
    <source>
        <dbReference type="Proteomes" id="UP000030765"/>
    </source>
</evidence>
<sequence>MVPGTSWKFATCNALRTIVPGPVAPCRLEINLLQIGTFRLGAHGGEPFVVWWIEPPLPARRSGPLITHDW</sequence>
<dbReference type="AlphaFoldDB" id="A0A084WFM4"/>
<dbReference type="Proteomes" id="UP000030765">
    <property type="component" value="Unassembled WGS sequence"/>
</dbReference>
<gene>
    <name evidence="1" type="ORF">ZHAS_00017027</name>
</gene>
<protein>
    <submittedName>
        <fullName evidence="1 2">Uncharacterized protein</fullName>
    </submittedName>
</protein>
<organism evidence="1">
    <name type="scientific">Anopheles sinensis</name>
    <name type="common">Mosquito</name>
    <dbReference type="NCBI Taxonomy" id="74873"/>
    <lineage>
        <taxon>Eukaryota</taxon>
        <taxon>Metazoa</taxon>
        <taxon>Ecdysozoa</taxon>
        <taxon>Arthropoda</taxon>
        <taxon>Hexapoda</taxon>
        <taxon>Insecta</taxon>
        <taxon>Pterygota</taxon>
        <taxon>Neoptera</taxon>
        <taxon>Endopterygota</taxon>
        <taxon>Diptera</taxon>
        <taxon>Nematocera</taxon>
        <taxon>Culicoidea</taxon>
        <taxon>Culicidae</taxon>
        <taxon>Anophelinae</taxon>
        <taxon>Anopheles</taxon>
    </lineage>
</organism>
<accession>A0A084WFM4</accession>
<dbReference type="EMBL" id="KE525342">
    <property type="protein sequence ID" value="KFB49018.1"/>
    <property type="molecule type" value="Genomic_DNA"/>
</dbReference>
<dbReference type="VEuPathDB" id="VectorBase:ASIC017027"/>
<dbReference type="EnsemblMetazoa" id="ASIC017027-RA">
    <property type="protein sequence ID" value="ASIC017027-PA"/>
    <property type="gene ID" value="ASIC017027"/>
</dbReference>
<reference evidence="1 3" key="1">
    <citation type="journal article" date="2014" name="BMC Genomics">
        <title>Genome sequence of Anopheles sinensis provides insight into genetics basis of mosquito competence for malaria parasites.</title>
        <authorList>
            <person name="Zhou D."/>
            <person name="Zhang D."/>
            <person name="Ding G."/>
            <person name="Shi L."/>
            <person name="Hou Q."/>
            <person name="Ye Y."/>
            <person name="Xu Y."/>
            <person name="Zhou H."/>
            <person name="Xiong C."/>
            <person name="Li S."/>
            <person name="Yu J."/>
            <person name="Hong S."/>
            <person name="Yu X."/>
            <person name="Zou P."/>
            <person name="Chen C."/>
            <person name="Chang X."/>
            <person name="Wang W."/>
            <person name="Lv Y."/>
            <person name="Sun Y."/>
            <person name="Ma L."/>
            <person name="Shen B."/>
            <person name="Zhu C."/>
        </authorList>
    </citation>
    <scope>NUCLEOTIDE SEQUENCE [LARGE SCALE GENOMIC DNA]</scope>
</reference>